<organism evidence="9 10">
    <name type="scientific">Microvirga aerilata</name>
    <dbReference type="NCBI Taxonomy" id="670292"/>
    <lineage>
        <taxon>Bacteria</taxon>
        <taxon>Pseudomonadati</taxon>
        <taxon>Pseudomonadota</taxon>
        <taxon>Alphaproteobacteria</taxon>
        <taxon>Hyphomicrobiales</taxon>
        <taxon>Methylobacteriaceae</taxon>
        <taxon>Microvirga</taxon>
    </lineage>
</organism>
<evidence type="ECO:0000256" key="3">
    <source>
        <dbReference type="ARBA" id="ARBA00022630"/>
    </source>
</evidence>
<evidence type="ECO:0000313" key="10">
    <source>
        <dbReference type="Proteomes" id="UP000605848"/>
    </source>
</evidence>
<dbReference type="EMBL" id="JAEQMY010000011">
    <property type="protein sequence ID" value="MBL0404281.1"/>
    <property type="molecule type" value="Genomic_DNA"/>
</dbReference>
<dbReference type="SUPFAM" id="SSF54373">
    <property type="entry name" value="FAD-linked reductases, C-terminal domain"/>
    <property type="match status" value="1"/>
</dbReference>
<sequence length="546" mass="60251">MSGSNTVDYIIVGAGSAGCVLANRLSRDPQNQVCLLEAGGKDNWIWFHIPVGYLFAIGNPRADWLFKTEAEEGLNGRVLNYPRGKVLGGSSAINAMIYMRGQREDYDNWRQLGLEGWGWDDVKPIFRQHLDHYLGDGEHHGAGGEWRVEAPRVRWELLDTFIEAAVEAGLPRVSDFNTGSNEGISYFHVNQKNGRRWSAARGFLRPALSRANLKVETHAHATRILFDGKRATGVEFLQNGTLHRITARKEVILSAGAVVSPQLLQLSGIGDAALLQQHGIDVVHHLPGVGENLQDHLQLRPIYRVQGVRTLNEDYRSLFKKGRMAVEYALFRRGPLTMAPSQLGAFTRSSPDYATPNLQFHIQPLSLDKFGEDPHPFPAFTASVCNLRPASRGTVRIRSHNASDPPAIRPNYLSAEEDQRVAVDALRIVRHIVSMPALQKYHPEEYKPGAHLTTDEELLHGARDIGTTIFHPVGTAKMGRDSDPMAVTDARLRVHGIEGLRVIDASVMPAITSGNTNSPTLMIAEKGAAMILEDQLRAQAPAARSA</sequence>
<dbReference type="PROSITE" id="PS00623">
    <property type="entry name" value="GMC_OXRED_1"/>
    <property type="match status" value="1"/>
</dbReference>
<feature type="domain" description="Glucose-methanol-choline oxidoreductase N-terminal" evidence="8">
    <location>
        <begin position="256"/>
        <end position="270"/>
    </location>
</feature>
<dbReference type="PIRSF" id="PIRSF000137">
    <property type="entry name" value="Alcohol_oxidase"/>
    <property type="match status" value="1"/>
</dbReference>
<dbReference type="Pfam" id="PF00732">
    <property type="entry name" value="GMC_oxred_N"/>
    <property type="match status" value="1"/>
</dbReference>
<reference evidence="9" key="1">
    <citation type="submission" date="2021-01" db="EMBL/GenBank/DDBJ databases">
        <title>Microvirga sp.</title>
        <authorList>
            <person name="Kim M.K."/>
        </authorList>
    </citation>
    <scope>NUCLEOTIDE SEQUENCE</scope>
    <source>
        <strain evidence="9">5420S-16</strain>
    </source>
</reference>
<comment type="similarity">
    <text evidence="2 6">Belongs to the GMC oxidoreductase family.</text>
</comment>
<dbReference type="NCBIfam" id="NF002550">
    <property type="entry name" value="PRK02106.1"/>
    <property type="match status" value="1"/>
</dbReference>
<evidence type="ECO:0000259" key="7">
    <source>
        <dbReference type="PROSITE" id="PS00623"/>
    </source>
</evidence>
<keyword evidence="9" id="KW-0560">Oxidoreductase</keyword>
<keyword evidence="3 6" id="KW-0285">Flavoprotein</keyword>
<dbReference type="InterPro" id="IPR000172">
    <property type="entry name" value="GMC_OxRdtase_N"/>
</dbReference>
<dbReference type="AlphaFoldDB" id="A0A937CZ52"/>
<gene>
    <name evidence="9" type="ORF">JKG68_09905</name>
</gene>
<dbReference type="Pfam" id="PF05199">
    <property type="entry name" value="GMC_oxred_C"/>
    <property type="match status" value="1"/>
</dbReference>
<dbReference type="Gene3D" id="3.30.560.10">
    <property type="entry name" value="Glucose Oxidase, domain 3"/>
    <property type="match status" value="1"/>
</dbReference>
<dbReference type="InterPro" id="IPR007867">
    <property type="entry name" value="GMC_OxRtase_C"/>
</dbReference>
<dbReference type="SUPFAM" id="SSF51905">
    <property type="entry name" value="FAD/NAD(P)-binding domain"/>
    <property type="match status" value="1"/>
</dbReference>
<keyword evidence="4 5" id="KW-0274">FAD</keyword>
<dbReference type="PANTHER" id="PTHR11552">
    <property type="entry name" value="GLUCOSE-METHANOL-CHOLINE GMC OXIDOREDUCTASE"/>
    <property type="match status" value="1"/>
</dbReference>
<evidence type="ECO:0000256" key="4">
    <source>
        <dbReference type="ARBA" id="ARBA00022827"/>
    </source>
</evidence>
<dbReference type="RefSeq" id="WP_202058804.1">
    <property type="nucleotide sequence ID" value="NZ_JAEQMY010000011.1"/>
</dbReference>
<dbReference type="InterPro" id="IPR036188">
    <property type="entry name" value="FAD/NAD-bd_sf"/>
</dbReference>
<feature type="domain" description="Glucose-methanol-choline oxidoreductase N-terminal" evidence="7">
    <location>
        <begin position="84"/>
        <end position="107"/>
    </location>
</feature>
<evidence type="ECO:0000256" key="6">
    <source>
        <dbReference type="RuleBase" id="RU003968"/>
    </source>
</evidence>
<accession>A0A937CZ52</accession>
<evidence type="ECO:0000256" key="1">
    <source>
        <dbReference type="ARBA" id="ARBA00001974"/>
    </source>
</evidence>
<dbReference type="PANTHER" id="PTHR11552:SF147">
    <property type="entry name" value="CHOLINE DEHYDROGENASE, MITOCHONDRIAL"/>
    <property type="match status" value="1"/>
</dbReference>
<dbReference type="InterPro" id="IPR012132">
    <property type="entry name" value="GMC_OxRdtase"/>
</dbReference>
<evidence type="ECO:0000259" key="8">
    <source>
        <dbReference type="PROSITE" id="PS00624"/>
    </source>
</evidence>
<dbReference type="GO" id="GO:0008812">
    <property type="term" value="F:choline dehydrogenase activity"/>
    <property type="evidence" value="ECO:0007669"/>
    <property type="project" value="UniProtKB-EC"/>
</dbReference>
<dbReference type="GO" id="GO:0050660">
    <property type="term" value="F:flavin adenine dinucleotide binding"/>
    <property type="evidence" value="ECO:0007669"/>
    <property type="project" value="InterPro"/>
</dbReference>
<feature type="binding site" evidence="5">
    <location>
        <position position="86"/>
    </location>
    <ligand>
        <name>FAD</name>
        <dbReference type="ChEBI" id="CHEBI:57692"/>
    </ligand>
</feature>
<evidence type="ECO:0000313" key="9">
    <source>
        <dbReference type="EMBL" id="MBL0404281.1"/>
    </source>
</evidence>
<dbReference type="Gene3D" id="3.50.50.60">
    <property type="entry name" value="FAD/NAD(P)-binding domain"/>
    <property type="match status" value="1"/>
</dbReference>
<dbReference type="EC" id="1.1.99.1" evidence="9"/>
<proteinExistence type="inferred from homology"/>
<dbReference type="PROSITE" id="PS00624">
    <property type="entry name" value="GMC_OXRED_2"/>
    <property type="match status" value="1"/>
</dbReference>
<evidence type="ECO:0000256" key="5">
    <source>
        <dbReference type="PIRSR" id="PIRSR000137-2"/>
    </source>
</evidence>
<evidence type="ECO:0000256" key="2">
    <source>
        <dbReference type="ARBA" id="ARBA00010790"/>
    </source>
</evidence>
<comment type="cofactor">
    <cofactor evidence="1 5">
        <name>FAD</name>
        <dbReference type="ChEBI" id="CHEBI:57692"/>
    </cofactor>
</comment>
<dbReference type="Proteomes" id="UP000605848">
    <property type="component" value="Unassembled WGS sequence"/>
</dbReference>
<comment type="caution">
    <text evidence="9">The sequence shown here is derived from an EMBL/GenBank/DDBJ whole genome shotgun (WGS) entry which is preliminary data.</text>
</comment>
<name>A0A937CZ52_9HYPH</name>
<protein>
    <submittedName>
        <fullName evidence="9">Choline dehydrogenase</fullName>
        <ecNumber evidence="9">1.1.99.1</ecNumber>
    </submittedName>
</protein>
<keyword evidence="10" id="KW-1185">Reference proteome</keyword>